<keyword evidence="9" id="KW-0732">Signal</keyword>
<evidence type="ECO:0000256" key="9">
    <source>
        <dbReference type="SAM" id="SignalP"/>
    </source>
</evidence>
<evidence type="ECO:0000313" key="11">
    <source>
        <dbReference type="EMBL" id="SCL41134.1"/>
    </source>
</evidence>
<evidence type="ECO:0000256" key="7">
    <source>
        <dbReference type="RuleBase" id="RU003355"/>
    </source>
</evidence>
<dbReference type="AlphaFoldDB" id="A0A1C6THD2"/>
<evidence type="ECO:0000256" key="2">
    <source>
        <dbReference type="ARBA" id="ARBA00022670"/>
    </source>
</evidence>
<evidence type="ECO:0000256" key="5">
    <source>
        <dbReference type="PIRSR" id="PIRSR615500-1"/>
    </source>
</evidence>
<evidence type="ECO:0000259" key="10">
    <source>
        <dbReference type="Pfam" id="PF00082"/>
    </source>
</evidence>
<dbReference type="Proteomes" id="UP000198959">
    <property type="component" value="Unassembled WGS sequence"/>
</dbReference>
<proteinExistence type="inferred from homology"/>
<dbReference type="PANTHER" id="PTHR43806:SF11">
    <property type="entry name" value="CEREVISIN-RELATED"/>
    <property type="match status" value="1"/>
</dbReference>
<dbReference type="InterPro" id="IPR023827">
    <property type="entry name" value="Peptidase_S8_Asp-AS"/>
</dbReference>
<dbReference type="InterPro" id="IPR050131">
    <property type="entry name" value="Peptidase_S8_subtilisin-like"/>
</dbReference>
<dbReference type="PROSITE" id="PS51892">
    <property type="entry name" value="SUBTILASE"/>
    <property type="match status" value="1"/>
</dbReference>
<keyword evidence="3 6" id="KW-0378">Hydrolase</keyword>
<dbReference type="PANTHER" id="PTHR43806">
    <property type="entry name" value="PEPTIDASE S8"/>
    <property type="match status" value="1"/>
</dbReference>
<feature type="region of interest" description="Disordered" evidence="8">
    <location>
        <begin position="35"/>
        <end position="54"/>
    </location>
</feature>
<dbReference type="Gene3D" id="3.40.50.200">
    <property type="entry name" value="Peptidase S8/S53 domain"/>
    <property type="match status" value="1"/>
</dbReference>
<dbReference type="STRING" id="145854.GA0074692_6160"/>
<dbReference type="EMBL" id="FMHW01000002">
    <property type="protein sequence ID" value="SCL41134.1"/>
    <property type="molecule type" value="Genomic_DNA"/>
</dbReference>
<dbReference type="InterPro" id="IPR014756">
    <property type="entry name" value="Ig_E-set"/>
</dbReference>
<dbReference type="InterPro" id="IPR023828">
    <property type="entry name" value="Peptidase_S8_Ser-AS"/>
</dbReference>
<accession>A0A1C6THD2</accession>
<protein>
    <submittedName>
        <fullName evidence="11">Subtilase family protein</fullName>
    </submittedName>
</protein>
<dbReference type="PROSITE" id="PS00138">
    <property type="entry name" value="SUBTILASE_SER"/>
    <property type="match status" value="1"/>
</dbReference>
<evidence type="ECO:0000256" key="1">
    <source>
        <dbReference type="ARBA" id="ARBA00011073"/>
    </source>
</evidence>
<dbReference type="Pfam" id="PF00082">
    <property type="entry name" value="Peptidase_S8"/>
    <property type="match status" value="1"/>
</dbReference>
<evidence type="ECO:0000256" key="3">
    <source>
        <dbReference type="ARBA" id="ARBA00022801"/>
    </source>
</evidence>
<feature type="domain" description="Peptidase S8/S53" evidence="10">
    <location>
        <begin position="232"/>
        <end position="495"/>
    </location>
</feature>
<comment type="similarity">
    <text evidence="1 6 7">Belongs to the peptidase S8 family.</text>
</comment>
<dbReference type="InterPro" id="IPR015500">
    <property type="entry name" value="Peptidase_S8_subtilisin-rel"/>
</dbReference>
<dbReference type="PROSITE" id="PS00137">
    <property type="entry name" value="SUBTILASE_HIS"/>
    <property type="match status" value="1"/>
</dbReference>
<dbReference type="Gene3D" id="2.60.40.650">
    <property type="match status" value="1"/>
</dbReference>
<sequence>MSRTGKAAIGIALGLLLGVSAAVVPGGQPASAIGPGPGVPPAIGPGPGSTTGAKRPVTVTLLTGDRVTVTGGDSISIRPGPGRKGMTFVTQRVNDHLTVLPRDAVPLVRAGRVDQRLFDVTELTAVGYDDARRDTLPLLVRYRAGTKRQGGPAVAGARVTRDLPAIGGTAVSAPKDRAGAVWTALTTGTPTNRVDTAGDVDRIWLDGKRQLTLDRSVAQIGAPEAHREGLTGRGVRVAVLDTGVDATHPDLVGRVSASHNFTEVTDPDDTVGHGTHVASIIGGSGAAAGSRYRGIAPDATLLSGKVCESDFCSESAILAGMQWAAVDQQATVVNLSLSGYDGPEIDPLEEAVNRLTTQTGALFVVSAGNDGSDASVGSPGSADAALTVGAVDRDDRLADFSSRGPRPYDGGLKPDITAPGVDIVAARAAKGQIGTPVGERYVALSGTSMAAPHVAGAVALLAQRHPDATAGQLKALVMNSAKAHPEQTVFQQGAGRVDVAAAIGQTITTAPASVSFGRIEWPHHDDVPVDRTVAYHNSGDDPVTLALTLEVTGPDGKPAPAGMFRLGADQVTVPAGGRAEVALIADTKVAGPDGYYTGRLVARSGPVTVTTALAVDREVESYDVTIETLDQTGTRTDAHLTSVYGLDQYLSADVYGSDGLATLRLPKGRYGLFSGVITVGEANGFAVVAGPELTVDRATRLTVDARRTAPVRMSVPEKSAVPALVDVSAHFNEADAGYGTAYWLDGFDGLRTGQLGGNSAPDRFVGVIASQWVHGEAEVSPYQYALSESFGGTMPNGFVRDYRRGDLAALSQRFHGDAEVAADRVLFPHADGTMFASGTGIPTSLPGSRTEYVNAATGLRWWSQLETGERQDEGWLDARTRLWSDEVAYRAGRTYRDEWNAAPFGPALHPSSLGVSRSGDLLVVDVPTYGDANGHSGYSLADSEHTRLYRNGELVGESPTAWYGEFAVPPEPAEYRVETVADRDFTDLSTRVTGSWTFRSEHATGDEWVGQPVTVIGFAPRLDGSSAAPAGQVFPIPVTVQRQPGTPAATVTALTVDVSYDGGKNWQPAQLRKQGSGWVATVRHPAGPGWVSLRANATDSGGSTVHQQITQAYRLR</sequence>
<evidence type="ECO:0000313" key="12">
    <source>
        <dbReference type="Proteomes" id="UP000198959"/>
    </source>
</evidence>
<dbReference type="InterPro" id="IPR000209">
    <property type="entry name" value="Peptidase_S8/S53_dom"/>
</dbReference>
<dbReference type="InterPro" id="IPR036852">
    <property type="entry name" value="Peptidase_S8/S53_dom_sf"/>
</dbReference>
<name>A0A1C6THD2_9ACTN</name>
<dbReference type="PROSITE" id="PS00136">
    <property type="entry name" value="SUBTILASE_ASP"/>
    <property type="match status" value="1"/>
</dbReference>
<dbReference type="InterPro" id="IPR022398">
    <property type="entry name" value="Peptidase_S8_His-AS"/>
</dbReference>
<reference evidence="12" key="1">
    <citation type="submission" date="2016-06" db="EMBL/GenBank/DDBJ databases">
        <authorList>
            <person name="Varghese N."/>
            <person name="Submissions Spin"/>
        </authorList>
    </citation>
    <scope>NUCLEOTIDE SEQUENCE [LARGE SCALE GENOMIC DNA]</scope>
    <source>
        <strain evidence="12">DSM 43817</strain>
    </source>
</reference>
<evidence type="ECO:0000256" key="4">
    <source>
        <dbReference type="ARBA" id="ARBA00022825"/>
    </source>
</evidence>
<keyword evidence="4 6" id="KW-0720">Serine protease</keyword>
<evidence type="ECO:0000256" key="6">
    <source>
        <dbReference type="PROSITE-ProRule" id="PRU01240"/>
    </source>
</evidence>
<evidence type="ECO:0000256" key="8">
    <source>
        <dbReference type="SAM" id="MobiDB-lite"/>
    </source>
</evidence>
<keyword evidence="2 6" id="KW-0645">Protease</keyword>
<dbReference type="GO" id="GO:0004252">
    <property type="term" value="F:serine-type endopeptidase activity"/>
    <property type="evidence" value="ECO:0007669"/>
    <property type="project" value="UniProtKB-UniRule"/>
</dbReference>
<dbReference type="GO" id="GO:0006508">
    <property type="term" value="P:proteolysis"/>
    <property type="evidence" value="ECO:0007669"/>
    <property type="project" value="UniProtKB-KW"/>
</dbReference>
<dbReference type="SUPFAM" id="SSF81296">
    <property type="entry name" value="E set domains"/>
    <property type="match status" value="1"/>
</dbReference>
<feature type="active site" description="Charge relay system" evidence="5 6">
    <location>
        <position position="448"/>
    </location>
</feature>
<feature type="active site" description="Charge relay system" evidence="5 6">
    <location>
        <position position="241"/>
    </location>
</feature>
<feature type="signal peptide" evidence="9">
    <location>
        <begin position="1"/>
        <end position="21"/>
    </location>
</feature>
<keyword evidence="12" id="KW-1185">Reference proteome</keyword>
<gene>
    <name evidence="11" type="ORF">GA0074692_6160</name>
</gene>
<dbReference type="PRINTS" id="PR00723">
    <property type="entry name" value="SUBTILISIN"/>
</dbReference>
<feature type="active site" description="Charge relay system" evidence="5 6">
    <location>
        <position position="273"/>
    </location>
</feature>
<dbReference type="SUPFAM" id="SSF52743">
    <property type="entry name" value="Subtilisin-like"/>
    <property type="match status" value="1"/>
</dbReference>
<organism evidence="11 12">
    <name type="scientific">Micromonospora pallida</name>
    <dbReference type="NCBI Taxonomy" id="145854"/>
    <lineage>
        <taxon>Bacteria</taxon>
        <taxon>Bacillati</taxon>
        <taxon>Actinomycetota</taxon>
        <taxon>Actinomycetes</taxon>
        <taxon>Micromonosporales</taxon>
        <taxon>Micromonosporaceae</taxon>
        <taxon>Micromonospora</taxon>
    </lineage>
</organism>
<feature type="chain" id="PRO_5038397352" evidence="9">
    <location>
        <begin position="22"/>
        <end position="1116"/>
    </location>
</feature>